<feature type="compositionally biased region" description="Acidic residues" evidence="1">
    <location>
        <begin position="590"/>
        <end position="601"/>
    </location>
</feature>
<dbReference type="Proteomes" id="UP000290900">
    <property type="component" value="Unassembled WGS sequence"/>
</dbReference>
<feature type="compositionally biased region" description="Basic and acidic residues" evidence="1">
    <location>
        <begin position="564"/>
        <end position="574"/>
    </location>
</feature>
<dbReference type="EMBL" id="CAACVR010000075">
    <property type="protein sequence ID" value="VEU24190.1"/>
    <property type="molecule type" value="Genomic_DNA"/>
</dbReference>
<proteinExistence type="predicted"/>
<evidence type="ECO:0000256" key="1">
    <source>
        <dbReference type="SAM" id="MobiDB-lite"/>
    </source>
</evidence>
<feature type="region of interest" description="Disordered" evidence="1">
    <location>
        <begin position="1"/>
        <end position="107"/>
    </location>
</feature>
<feature type="compositionally biased region" description="Low complexity" evidence="1">
    <location>
        <begin position="646"/>
        <end position="655"/>
    </location>
</feature>
<feature type="region of interest" description="Disordered" evidence="1">
    <location>
        <begin position="474"/>
        <end position="695"/>
    </location>
</feature>
<feature type="compositionally biased region" description="Basic and acidic residues" evidence="1">
    <location>
        <begin position="35"/>
        <end position="51"/>
    </location>
</feature>
<dbReference type="OrthoDB" id="7430688at2759"/>
<keyword evidence="3" id="KW-1185">Reference proteome</keyword>
<sequence>MQNDSPSNPWAEEEVRGVDVGGDLEDTANVWGGGEEGRDNEVVSKMDKVTRSEGVGGDLDDPEERPYQKEASGQVEVSALGDTSGLTGTPDLADGTSGPVDDSLVRVNSPSQPVAASELLDSTLIPSENALVPPEDPWKPAESASMPEEGALVPPEDILRPSEDALGSLHSTSGLVEQSGGTSMPMGMPELAQDGLEQPQNPAGIVDPVGPAQPVSPVPTPAAPAHAASPAERSHSPSSFGSFESTRSLPKLQIQSMDDLISQILPHTVFLADSTQHNGEEILSKCREMYTRITASQRQYGLNSAPVANFRSRGYWSNSEVHREMNRICQRWNEVENNLDRRNEDVKEFGGTNIFQWSSKEKGNRKEGGESVQKGIEQRKREREELLKKQLNRRLLNSSFVEARKIVEERLAKEKEEEIRLGKEREERVLRLEEERRKKEVESRRYLLGKEEIEKVKVKKRGFFGRLFGGKSRIARDHEGGGGGEAVVVQEDDDFAAFTRQLGDGGDEEDEEDEEGGDTGYNEVLIDDSGGSGGSDGGGGSDGSDGDMEDLQTFGSVEGGSFDHQADSNGKDGTESPNTDSAEGANLDADSTDSPDLDSDDTDKSDPVRKSVDRAGSATNRVASADLPGINPAARENPEISFPGGSTDSDSTSSSDFDDFRAADDARHSPHSPHVPHGSRLDPGTFDSPDKLIDL</sequence>
<feature type="compositionally biased region" description="Basic and acidic residues" evidence="1">
    <location>
        <begin position="658"/>
        <end position="668"/>
    </location>
</feature>
<evidence type="ECO:0000313" key="2">
    <source>
        <dbReference type="EMBL" id="VEU24190.1"/>
    </source>
</evidence>
<gene>
    <name evidence="2" type="ORF">BRENAR_LOCUS4918</name>
</gene>
<reference evidence="2 3" key="1">
    <citation type="submission" date="2018-12" db="EMBL/GenBank/DDBJ databases">
        <authorList>
            <person name="Tiukova I."/>
            <person name="Dainat J."/>
        </authorList>
    </citation>
    <scope>NUCLEOTIDE SEQUENCE [LARGE SCALE GENOMIC DNA]</scope>
</reference>
<feature type="compositionally biased region" description="Acidic residues" evidence="1">
    <location>
        <begin position="505"/>
        <end position="517"/>
    </location>
</feature>
<feature type="compositionally biased region" description="Basic and acidic residues" evidence="1">
    <location>
        <begin position="602"/>
        <end position="613"/>
    </location>
</feature>
<accession>A0A448YTG8</accession>
<dbReference type="InParanoid" id="A0A448YTG8"/>
<feature type="compositionally biased region" description="Low complexity" evidence="1">
    <location>
        <begin position="223"/>
        <end position="244"/>
    </location>
</feature>
<dbReference type="AlphaFoldDB" id="A0A448YTG8"/>
<evidence type="ECO:0000313" key="3">
    <source>
        <dbReference type="Proteomes" id="UP000290900"/>
    </source>
</evidence>
<protein>
    <submittedName>
        <fullName evidence="2">DEKNAAC105438</fullName>
    </submittedName>
</protein>
<feature type="compositionally biased region" description="Polar residues" evidence="1">
    <location>
        <begin position="169"/>
        <end position="182"/>
    </location>
</feature>
<organism evidence="2 3">
    <name type="scientific">Brettanomyces naardenensis</name>
    <name type="common">Yeast</name>
    <dbReference type="NCBI Taxonomy" id="13370"/>
    <lineage>
        <taxon>Eukaryota</taxon>
        <taxon>Fungi</taxon>
        <taxon>Dikarya</taxon>
        <taxon>Ascomycota</taxon>
        <taxon>Saccharomycotina</taxon>
        <taxon>Pichiomycetes</taxon>
        <taxon>Pichiales</taxon>
        <taxon>Pichiaceae</taxon>
        <taxon>Brettanomyces</taxon>
    </lineage>
</organism>
<name>A0A448YTG8_BRENA</name>
<feature type="compositionally biased region" description="Gly residues" evidence="1">
    <location>
        <begin position="530"/>
        <end position="543"/>
    </location>
</feature>
<feature type="region of interest" description="Disordered" evidence="1">
    <location>
        <begin position="128"/>
        <end position="244"/>
    </location>
</feature>